<sequence length="117" mass="13867">MSVIADNNTPNIKYAQLMIRKDNLIRNITISEEDAERGFRMNDEFLGFKSYKKYTDYINKTIYDADEKFIQYLEFMYNAINVVNLVDWENVGDWEACNMTITKGKNGTVRIVYFHPR</sequence>
<dbReference type="AlphaFoldDB" id="X1AFS9"/>
<reference evidence="1" key="1">
    <citation type="journal article" date="2014" name="Front. Microbiol.">
        <title>High frequency of phylogenetically diverse reductive dehalogenase-homologous genes in deep subseafloor sedimentary metagenomes.</title>
        <authorList>
            <person name="Kawai M."/>
            <person name="Futagami T."/>
            <person name="Toyoda A."/>
            <person name="Takaki Y."/>
            <person name="Nishi S."/>
            <person name="Hori S."/>
            <person name="Arai W."/>
            <person name="Tsubouchi T."/>
            <person name="Morono Y."/>
            <person name="Uchiyama I."/>
            <person name="Ito T."/>
            <person name="Fujiyama A."/>
            <person name="Inagaki F."/>
            <person name="Takami H."/>
        </authorList>
    </citation>
    <scope>NUCLEOTIDE SEQUENCE</scope>
    <source>
        <strain evidence="1">Expedition CK06-06</strain>
    </source>
</reference>
<gene>
    <name evidence="1" type="ORF">S01H4_05517</name>
</gene>
<comment type="caution">
    <text evidence="1">The sequence shown here is derived from an EMBL/GenBank/DDBJ whole genome shotgun (WGS) entry which is preliminary data.</text>
</comment>
<protein>
    <submittedName>
        <fullName evidence="1">Uncharacterized protein</fullName>
    </submittedName>
</protein>
<accession>X1AFS9</accession>
<dbReference type="EMBL" id="BART01001609">
    <property type="protein sequence ID" value="GAG71573.1"/>
    <property type="molecule type" value="Genomic_DNA"/>
</dbReference>
<organism evidence="1">
    <name type="scientific">marine sediment metagenome</name>
    <dbReference type="NCBI Taxonomy" id="412755"/>
    <lineage>
        <taxon>unclassified sequences</taxon>
        <taxon>metagenomes</taxon>
        <taxon>ecological metagenomes</taxon>
    </lineage>
</organism>
<evidence type="ECO:0000313" key="1">
    <source>
        <dbReference type="EMBL" id="GAG71573.1"/>
    </source>
</evidence>
<name>X1AFS9_9ZZZZ</name>
<proteinExistence type="predicted"/>